<comment type="pathway">
    <text evidence="2 19">Lipid metabolism; malonyl-CoA biosynthesis; malonyl-CoA from acetyl-CoA: step 1/1.</text>
</comment>
<comment type="caution">
    <text evidence="22">The sequence shown here is derived from an EMBL/GenBank/DDBJ whole genome shotgun (WGS) entry which is preliminary data.</text>
</comment>
<reference evidence="22 23" key="1">
    <citation type="submission" date="2018-01" db="EMBL/GenBank/DDBJ databases">
        <title>Halomonas endophytica sp. nov., isolated from storage liquid in the stems of Populus euphratica.</title>
        <authorList>
            <person name="Chen C."/>
        </authorList>
    </citation>
    <scope>NUCLEOTIDE SEQUENCE [LARGE SCALE GENOMIC DNA]</scope>
    <source>
        <strain evidence="22 23">DSM 26881</strain>
    </source>
</reference>
<evidence type="ECO:0000256" key="2">
    <source>
        <dbReference type="ARBA" id="ARBA00004956"/>
    </source>
</evidence>
<evidence type="ECO:0000259" key="20">
    <source>
        <dbReference type="PROSITE" id="PS50975"/>
    </source>
</evidence>
<evidence type="ECO:0000256" key="17">
    <source>
        <dbReference type="ARBA" id="ARBA00048600"/>
    </source>
</evidence>
<keyword evidence="23" id="KW-1185">Reference proteome</keyword>
<comment type="function">
    <text evidence="1 19">This protein is a component of the acetyl coenzyme A carboxylase complex; first, biotin carboxylase catalyzes the carboxylation of the carrier protein and then the transcarboxylase transfers the carboxyl group to form malonyl-CoA.</text>
</comment>
<dbReference type="UniPathway" id="UPA00655">
    <property type="reaction ID" value="UER00711"/>
</dbReference>
<dbReference type="EMBL" id="PNRE01000063">
    <property type="protein sequence ID" value="PMR68661.1"/>
    <property type="molecule type" value="Genomic_DNA"/>
</dbReference>
<evidence type="ECO:0000256" key="6">
    <source>
        <dbReference type="ARBA" id="ARBA00022516"/>
    </source>
</evidence>
<dbReference type="Gene3D" id="3.30.1490.20">
    <property type="entry name" value="ATP-grasp fold, A domain"/>
    <property type="match status" value="1"/>
</dbReference>
<evidence type="ECO:0000256" key="13">
    <source>
        <dbReference type="ARBA" id="ARBA00023098"/>
    </source>
</evidence>
<evidence type="ECO:0000256" key="7">
    <source>
        <dbReference type="ARBA" id="ARBA00022598"/>
    </source>
</evidence>
<dbReference type="AlphaFoldDB" id="A0A2N7TKE5"/>
<dbReference type="Proteomes" id="UP000235346">
    <property type="component" value="Unassembled WGS sequence"/>
</dbReference>
<feature type="domain" description="ATP-grasp" evidence="20">
    <location>
        <begin position="120"/>
        <end position="318"/>
    </location>
</feature>
<keyword evidence="12" id="KW-0460">Magnesium</keyword>
<sequence>MLDKVLIANRGEIALRILRACKELGIKTVAVHSKADRELMHVRLADEAVCIGPAPSAQSYLNIPALISAAEVTDASAIHPGYGFLSENANFAEQVERSGFVFIGPRAETIRLMGDKVSAIESMKKAGVPTVPGSDGPLPEDDEGEIVAIARRIGYPVIIKAAAGGGGRGMRVVHTEAHLLSAVTVTRTEAHSAFGDGTVYMEKFLENPRHVEVQVLADGQGNAIHLFDRDCSLQRRHQKVIEEAPAPGIDPAARAEVLEACRQACLTIDYRGAGTFEFLYENGQFFFIEMNTRVQVEHPVTEMVTGVDIVREQLRIASGLPLSVRQEDVQINGHSFECRINAEDARTFMPSPGKVTLYHPPGGLGVRMDSHVYTGYTVPPHYDSLIGKLITWGADRETALIRMRNALDELLVEGIKTNTDLHKDLVRDGYFQQGGVNIHYLEKKLAQ</sequence>
<dbReference type="NCBIfam" id="NF006367">
    <property type="entry name" value="PRK08591.1"/>
    <property type="match status" value="1"/>
</dbReference>
<keyword evidence="11 18" id="KW-0067">ATP-binding</keyword>
<evidence type="ECO:0000256" key="3">
    <source>
        <dbReference type="ARBA" id="ARBA00011750"/>
    </source>
</evidence>
<dbReference type="InterPro" id="IPR004549">
    <property type="entry name" value="Acetyl_CoA_COase_biotin_COase"/>
</dbReference>
<dbReference type="GO" id="GO:0004075">
    <property type="term" value="F:biotin carboxylase activity"/>
    <property type="evidence" value="ECO:0007669"/>
    <property type="project" value="UniProtKB-EC"/>
</dbReference>
<evidence type="ECO:0000256" key="4">
    <source>
        <dbReference type="ARBA" id="ARBA00013263"/>
    </source>
</evidence>
<comment type="catalytic activity">
    <reaction evidence="17 19">
        <text>N(6)-biotinyl-L-lysyl-[protein] + hydrogencarbonate + ATP = N(6)-carboxybiotinyl-L-lysyl-[protein] + ADP + phosphate + H(+)</text>
        <dbReference type="Rhea" id="RHEA:13501"/>
        <dbReference type="Rhea" id="RHEA-COMP:10505"/>
        <dbReference type="Rhea" id="RHEA-COMP:10506"/>
        <dbReference type="ChEBI" id="CHEBI:15378"/>
        <dbReference type="ChEBI" id="CHEBI:17544"/>
        <dbReference type="ChEBI" id="CHEBI:30616"/>
        <dbReference type="ChEBI" id="CHEBI:43474"/>
        <dbReference type="ChEBI" id="CHEBI:83144"/>
        <dbReference type="ChEBI" id="CHEBI:83145"/>
        <dbReference type="ChEBI" id="CHEBI:456216"/>
        <dbReference type="EC" id="6.3.4.14"/>
    </reaction>
</comment>
<dbReference type="GO" id="GO:0006633">
    <property type="term" value="P:fatty acid biosynthetic process"/>
    <property type="evidence" value="ECO:0007669"/>
    <property type="project" value="UniProtKB-KW"/>
</dbReference>
<evidence type="ECO:0000256" key="1">
    <source>
        <dbReference type="ARBA" id="ARBA00003761"/>
    </source>
</evidence>
<evidence type="ECO:0000256" key="11">
    <source>
        <dbReference type="ARBA" id="ARBA00022840"/>
    </source>
</evidence>
<dbReference type="Pfam" id="PF02785">
    <property type="entry name" value="Biotin_carb_C"/>
    <property type="match status" value="1"/>
</dbReference>
<dbReference type="FunFam" id="3.30.1490.20:FF:000003">
    <property type="entry name" value="acetyl-CoA carboxylase isoform X1"/>
    <property type="match status" value="1"/>
</dbReference>
<dbReference type="Gene3D" id="3.30.470.20">
    <property type="entry name" value="ATP-grasp fold, B domain"/>
    <property type="match status" value="1"/>
</dbReference>
<dbReference type="GO" id="GO:0005524">
    <property type="term" value="F:ATP binding"/>
    <property type="evidence" value="ECO:0007669"/>
    <property type="project" value="UniProtKB-UniRule"/>
</dbReference>
<dbReference type="PROSITE" id="PS00867">
    <property type="entry name" value="CPSASE_2"/>
    <property type="match status" value="1"/>
</dbReference>
<dbReference type="PANTHER" id="PTHR48095">
    <property type="entry name" value="PYRUVATE CARBOXYLASE SUBUNIT A"/>
    <property type="match status" value="1"/>
</dbReference>
<keyword evidence="6 19" id="KW-0444">Lipid biosynthesis</keyword>
<dbReference type="SUPFAM" id="SSF52440">
    <property type="entry name" value="PreATP-grasp domain"/>
    <property type="match status" value="1"/>
</dbReference>
<proteinExistence type="predicted"/>
<dbReference type="InterPro" id="IPR011054">
    <property type="entry name" value="Rudment_hybrid_motif"/>
</dbReference>
<dbReference type="InterPro" id="IPR011761">
    <property type="entry name" value="ATP-grasp"/>
</dbReference>
<dbReference type="OrthoDB" id="9763189at2"/>
<dbReference type="InterPro" id="IPR005481">
    <property type="entry name" value="BC-like_N"/>
</dbReference>
<evidence type="ECO:0000256" key="10">
    <source>
        <dbReference type="ARBA" id="ARBA00022832"/>
    </source>
</evidence>
<evidence type="ECO:0000256" key="12">
    <source>
        <dbReference type="ARBA" id="ARBA00022842"/>
    </source>
</evidence>
<dbReference type="SUPFAM" id="SSF56059">
    <property type="entry name" value="Glutathione synthetase ATP-binding domain-like"/>
    <property type="match status" value="1"/>
</dbReference>
<protein>
    <recommendedName>
        <fullName evidence="5 19">Biotin carboxylase</fullName>
        <ecNumber evidence="4 19">6.3.4.14</ecNumber>
    </recommendedName>
    <alternativeName>
        <fullName evidence="16 19">Acetyl-coenzyme A carboxylase biotin carboxylase subunit A</fullName>
    </alternativeName>
</protein>
<dbReference type="InterPro" id="IPR011764">
    <property type="entry name" value="Biotin_carboxylation_dom"/>
</dbReference>
<keyword evidence="14 19" id="KW-0275">Fatty acid biosynthesis</keyword>
<feature type="domain" description="Biotin carboxylation" evidence="21">
    <location>
        <begin position="1"/>
        <end position="446"/>
    </location>
</feature>
<dbReference type="PROSITE" id="PS50975">
    <property type="entry name" value="ATP_GRASP"/>
    <property type="match status" value="1"/>
</dbReference>
<dbReference type="EC" id="6.3.4.14" evidence="4 19"/>
<name>A0A2N7TKE5_9GAMM</name>
<keyword evidence="13 19" id="KW-0443">Lipid metabolism</keyword>
<keyword evidence="15 19" id="KW-0092">Biotin</keyword>
<dbReference type="Pfam" id="PF02786">
    <property type="entry name" value="CPSase_L_D2"/>
    <property type="match status" value="1"/>
</dbReference>
<evidence type="ECO:0000256" key="9">
    <source>
        <dbReference type="ARBA" id="ARBA00022741"/>
    </source>
</evidence>
<dbReference type="SMART" id="SM00878">
    <property type="entry name" value="Biotin_carb_C"/>
    <property type="match status" value="1"/>
</dbReference>
<evidence type="ECO:0000256" key="5">
    <source>
        <dbReference type="ARBA" id="ARBA00017242"/>
    </source>
</evidence>
<accession>A0A2N7TKE5</accession>
<dbReference type="Gene3D" id="3.40.50.20">
    <property type="match status" value="1"/>
</dbReference>
<dbReference type="Pfam" id="PF00289">
    <property type="entry name" value="Biotin_carb_N"/>
    <property type="match status" value="1"/>
</dbReference>
<evidence type="ECO:0000256" key="14">
    <source>
        <dbReference type="ARBA" id="ARBA00023160"/>
    </source>
</evidence>
<dbReference type="RefSeq" id="WP_102628542.1">
    <property type="nucleotide sequence ID" value="NZ_PDOH01000050.1"/>
</dbReference>
<dbReference type="InterPro" id="IPR051602">
    <property type="entry name" value="ACC_Biotin_Carboxylase"/>
</dbReference>
<dbReference type="PROSITE" id="PS00866">
    <property type="entry name" value="CPSASE_1"/>
    <property type="match status" value="1"/>
</dbReference>
<evidence type="ECO:0000256" key="16">
    <source>
        <dbReference type="ARBA" id="ARBA00033786"/>
    </source>
</evidence>
<evidence type="ECO:0000256" key="19">
    <source>
        <dbReference type="RuleBase" id="RU365063"/>
    </source>
</evidence>
<dbReference type="PANTHER" id="PTHR48095:SF2">
    <property type="entry name" value="BIOTIN CARBOXYLASE, CHLOROPLASTIC"/>
    <property type="match status" value="1"/>
</dbReference>
<dbReference type="GO" id="GO:2001295">
    <property type="term" value="P:malonyl-CoA biosynthetic process"/>
    <property type="evidence" value="ECO:0007669"/>
    <property type="project" value="UniProtKB-UniPathway"/>
</dbReference>
<keyword evidence="9 18" id="KW-0547">Nucleotide-binding</keyword>
<gene>
    <name evidence="22" type="primary">accC</name>
    <name evidence="22" type="ORF">C1H66_14205</name>
</gene>
<dbReference type="NCBIfam" id="TIGR00514">
    <property type="entry name" value="accC"/>
    <property type="match status" value="1"/>
</dbReference>
<comment type="subunit">
    <text evidence="3 19">Acetyl-CoA carboxylase is a heterohexamer of biotin carboxyl carrier protein, biotin carboxylase and the two subunits of carboxyl transferase in a 2:2 complex.</text>
</comment>
<dbReference type="InterPro" id="IPR013815">
    <property type="entry name" value="ATP_grasp_subdomain_1"/>
</dbReference>
<dbReference type="GO" id="GO:0046872">
    <property type="term" value="F:metal ion binding"/>
    <property type="evidence" value="ECO:0007669"/>
    <property type="project" value="UniProtKB-KW"/>
</dbReference>
<evidence type="ECO:0000313" key="22">
    <source>
        <dbReference type="EMBL" id="PMR68661.1"/>
    </source>
</evidence>
<evidence type="ECO:0000259" key="21">
    <source>
        <dbReference type="PROSITE" id="PS50979"/>
    </source>
</evidence>
<dbReference type="SUPFAM" id="SSF51246">
    <property type="entry name" value="Rudiment single hybrid motif"/>
    <property type="match status" value="1"/>
</dbReference>
<evidence type="ECO:0000256" key="8">
    <source>
        <dbReference type="ARBA" id="ARBA00022723"/>
    </source>
</evidence>
<keyword evidence="10 19" id="KW-0276">Fatty acid metabolism</keyword>
<dbReference type="PROSITE" id="PS50979">
    <property type="entry name" value="BC"/>
    <property type="match status" value="1"/>
</dbReference>
<keyword evidence="8" id="KW-0479">Metal-binding</keyword>
<evidence type="ECO:0000256" key="15">
    <source>
        <dbReference type="ARBA" id="ARBA00023267"/>
    </source>
</evidence>
<dbReference type="InterPro" id="IPR005482">
    <property type="entry name" value="Biotin_COase_C"/>
</dbReference>
<keyword evidence="7 19" id="KW-0436">Ligase</keyword>
<dbReference type="FunFam" id="3.40.50.20:FF:000010">
    <property type="entry name" value="Propionyl-CoA carboxylase subunit alpha"/>
    <property type="match status" value="1"/>
</dbReference>
<evidence type="ECO:0000313" key="23">
    <source>
        <dbReference type="Proteomes" id="UP000235346"/>
    </source>
</evidence>
<organism evidence="22 23">
    <name type="scientific">Halomonas heilongjiangensis</name>
    <dbReference type="NCBI Taxonomy" id="1387883"/>
    <lineage>
        <taxon>Bacteria</taxon>
        <taxon>Pseudomonadati</taxon>
        <taxon>Pseudomonadota</taxon>
        <taxon>Gammaproteobacteria</taxon>
        <taxon>Oceanospirillales</taxon>
        <taxon>Halomonadaceae</taxon>
        <taxon>Halomonas</taxon>
    </lineage>
</organism>
<dbReference type="InterPro" id="IPR005479">
    <property type="entry name" value="CPAse_ATP-bd"/>
</dbReference>
<evidence type="ECO:0000256" key="18">
    <source>
        <dbReference type="PROSITE-ProRule" id="PRU00409"/>
    </source>
</evidence>
<dbReference type="InterPro" id="IPR016185">
    <property type="entry name" value="PreATP-grasp_dom_sf"/>
</dbReference>